<feature type="transmembrane region" description="Helical" evidence="1">
    <location>
        <begin position="118"/>
        <end position="140"/>
    </location>
</feature>
<dbReference type="Pfam" id="PF19700">
    <property type="entry name" value="DUF6198"/>
    <property type="match status" value="1"/>
</dbReference>
<comment type="caution">
    <text evidence="2">The sequence shown here is derived from an EMBL/GenBank/DDBJ whole genome shotgun (WGS) entry which is preliminary data.</text>
</comment>
<feature type="transmembrane region" description="Helical" evidence="1">
    <location>
        <begin position="68"/>
        <end position="86"/>
    </location>
</feature>
<keyword evidence="1" id="KW-0472">Membrane</keyword>
<dbReference type="InterPro" id="IPR038750">
    <property type="entry name" value="YczE/YyaS-like"/>
</dbReference>
<dbReference type="Proteomes" id="UP000537862">
    <property type="component" value="Unassembled WGS sequence"/>
</dbReference>
<feature type="transmembrane region" description="Helical" evidence="1">
    <location>
        <begin position="177"/>
        <end position="201"/>
    </location>
</feature>
<dbReference type="EMBL" id="JABGBN010000001">
    <property type="protein sequence ID" value="NOL50614.1"/>
    <property type="molecule type" value="Genomic_DNA"/>
</dbReference>
<dbReference type="AlphaFoldDB" id="A0A849P2M7"/>
<evidence type="ECO:0000313" key="2">
    <source>
        <dbReference type="EMBL" id="NOL50614.1"/>
    </source>
</evidence>
<feature type="transmembrane region" description="Helical" evidence="1">
    <location>
        <begin position="93"/>
        <end position="112"/>
    </location>
</feature>
<dbReference type="RefSeq" id="WP_171679323.1">
    <property type="nucleotide sequence ID" value="NZ_JABGBN010000001.1"/>
</dbReference>
<feature type="transmembrane region" description="Helical" evidence="1">
    <location>
        <begin position="26"/>
        <end position="48"/>
    </location>
</feature>
<sequence length="217" mass="23258">MSQRKHTLPKTPWSAKSHWIPTPSSLPVLSISLLIFGIGDGLLLLSHLGSTPWTVFAQGIANKTGGHIGWVSFFVSVGVMLTWLPFKQKPGLGTILNISLIAVGLGFTASIVPAPTEMLWRIVFMLAGVILIGSASAFYLTCHMGPGPRDGLMVGLYQMTGWKIGTIRTLIEATVCFMGWLLGGIVGIGTLVFALGVGWVLQGTLGFIVRHFSIKEV</sequence>
<evidence type="ECO:0000256" key="1">
    <source>
        <dbReference type="SAM" id="Phobius"/>
    </source>
</evidence>
<reference evidence="2 3" key="1">
    <citation type="submission" date="2020-05" db="EMBL/GenBank/DDBJ databases">
        <authorList>
            <person name="Niu N."/>
        </authorList>
    </citation>
    <scope>NUCLEOTIDE SEQUENCE [LARGE SCALE GENOMIC DNA]</scope>
    <source>
        <strain evidence="2 3">3340-03</strain>
    </source>
</reference>
<keyword evidence="1" id="KW-1133">Transmembrane helix</keyword>
<protein>
    <submittedName>
        <fullName evidence="2">YitT family protein</fullName>
    </submittedName>
</protein>
<evidence type="ECO:0000313" key="3">
    <source>
        <dbReference type="Proteomes" id="UP000537862"/>
    </source>
</evidence>
<name>A0A849P2M7_9BURK</name>
<keyword evidence="3" id="KW-1185">Reference proteome</keyword>
<keyword evidence="1" id="KW-0812">Transmembrane</keyword>
<proteinExistence type="predicted"/>
<gene>
    <name evidence="2" type="ORF">HKX39_00290</name>
</gene>
<dbReference type="PANTHER" id="PTHR40078">
    <property type="entry name" value="INTEGRAL MEMBRANE PROTEIN-RELATED"/>
    <property type="match status" value="1"/>
</dbReference>
<organism evidence="2 3">
    <name type="scientific">Pelistega suis</name>
    <dbReference type="NCBI Taxonomy" id="1631957"/>
    <lineage>
        <taxon>Bacteria</taxon>
        <taxon>Pseudomonadati</taxon>
        <taxon>Pseudomonadota</taxon>
        <taxon>Betaproteobacteria</taxon>
        <taxon>Burkholderiales</taxon>
        <taxon>Alcaligenaceae</taxon>
        <taxon>Pelistega</taxon>
    </lineage>
</organism>
<dbReference type="PANTHER" id="PTHR40078:SF1">
    <property type="entry name" value="INTEGRAL MEMBRANE PROTEIN"/>
    <property type="match status" value="1"/>
</dbReference>
<accession>A0A849P2M7</accession>